<proteinExistence type="predicted"/>
<dbReference type="Gene3D" id="2.30.30.90">
    <property type="match status" value="1"/>
</dbReference>
<evidence type="ECO:0000256" key="1">
    <source>
        <dbReference type="ARBA" id="ARBA00023004"/>
    </source>
</evidence>
<reference evidence="3 4" key="1">
    <citation type="submission" date="2019-02" db="EMBL/GenBank/DDBJ databases">
        <title>Deep-cultivation of Planctomycetes and their phenomic and genomic characterization uncovers novel biology.</title>
        <authorList>
            <person name="Wiegand S."/>
            <person name="Jogler M."/>
            <person name="Boedeker C."/>
            <person name="Pinto D."/>
            <person name="Vollmers J."/>
            <person name="Rivas-Marin E."/>
            <person name="Kohn T."/>
            <person name="Peeters S.H."/>
            <person name="Heuer A."/>
            <person name="Rast P."/>
            <person name="Oberbeckmann S."/>
            <person name="Bunk B."/>
            <person name="Jeske O."/>
            <person name="Meyerdierks A."/>
            <person name="Storesund J.E."/>
            <person name="Kallscheuer N."/>
            <person name="Luecker S."/>
            <person name="Lage O.M."/>
            <person name="Pohl T."/>
            <person name="Merkel B.J."/>
            <person name="Hornburger P."/>
            <person name="Mueller R.-W."/>
            <person name="Bruemmer F."/>
            <person name="Labrenz M."/>
            <person name="Spormann A.M."/>
            <person name="Op Den Camp H."/>
            <person name="Overmann J."/>
            <person name="Amann R."/>
            <person name="Jetten M.S.M."/>
            <person name="Mascher T."/>
            <person name="Medema M.H."/>
            <person name="Devos D.P."/>
            <person name="Kaster A.-K."/>
            <person name="Ovreas L."/>
            <person name="Rohde M."/>
            <person name="Galperin M.Y."/>
            <person name="Jogler C."/>
        </authorList>
    </citation>
    <scope>NUCLEOTIDE SEQUENCE [LARGE SCALE GENOMIC DNA]</scope>
    <source>
        <strain evidence="3 4">KOR42</strain>
    </source>
</reference>
<organism evidence="3 4">
    <name type="scientific">Thalassoglobus neptunius</name>
    <dbReference type="NCBI Taxonomy" id="1938619"/>
    <lineage>
        <taxon>Bacteria</taxon>
        <taxon>Pseudomonadati</taxon>
        <taxon>Planctomycetota</taxon>
        <taxon>Planctomycetia</taxon>
        <taxon>Planctomycetales</taxon>
        <taxon>Planctomycetaceae</taxon>
        <taxon>Thalassoglobus</taxon>
    </lineage>
</organism>
<evidence type="ECO:0000313" key="4">
    <source>
        <dbReference type="Proteomes" id="UP000317243"/>
    </source>
</evidence>
<evidence type="ECO:0000313" key="3">
    <source>
        <dbReference type="EMBL" id="TWT43003.1"/>
    </source>
</evidence>
<dbReference type="AlphaFoldDB" id="A0A5C5VYH4"/>
<dbReference type="InterPro" id="IPR038157">
    <property type="entry name" value="FeoA_core_dom"/>
</dbReference>
<name>A0A5C5VYH4_9PLAN</name>
<keyword evidence="1" id="KW-0408">Iron</keyword>
<keyword evidence="4" id="KW-1185">Reference proteome</keyword>
<protein>
    <submittedName>
        <fullName evidence="3">FeoA domain protein</fullName>
    </submittedName>
</protein>
<accession>A0A5C5VYH4</accession>
<dbReference type="InterPro" id="IPR008988">
    <property type="entry name" value="Transcriptional_repressor_C"/>
</dbReference>
<dbReference type="RefSeq" id="WP_146511945.1">
    <property type="nucleotide sequence ID" value="NZ_SIHI01000036.1"/>
</dbReference>
<sequence length="80" mass="8941">MSDVLQMIPMDMLQKNESGRIVEIVGPHDWKHRLQELGLRDGAIVRVVKPGTPSIIAIDGHRFSFRSDPNTVVLVELLPA</sequence>
<evidence type="ECO:0000259" key="2">
    <source>
        <dbReference type="SMART" id="SM00899"/>
    </source>
</evidence>
<dbReference type="Proteomes" id="UP000317243">
    <property type="component" value="Unassembled WGS sequence"/>
</dbReference>
<dbReference type="GO" id="GO:0046914">
    <property type="term" value="F:transition metal ion binding"/>
    <property type="evidence" value="ECO:0007669"/>
    <property type="project" value="InterPro"/>
</dbReference>
<dbReference type="OrthoDB" id="214793at2"/>
<dbReference type="SMART" id="SM00899">
    <property type="entry name" value="FeoA"/>
    <property type="match status" value="1"/>
</dbReference>
<comment type="caution">
    <text evidence="3">The sequence shown here is derived from an EMBL/GenBank/DDBJ whole genome shotgun (WGS) entry which is preliminary data.</text>
</comment>
<dbReference type="SUPFAM" id="SSF50037">
    <property type="entry name" value="C-terminal domain of transcriptional repressors"/>
    <property type="match status" value="1"/>
</dbReference>
<dbReference type="Pfam" id="PF04023">
    <property type="entry name" value="FeoA"/>
    <property type="match status" value="1"/>
</dbReference>
<gene>
    <name evidence="3" type="ORF">KOR42_46030</name>
</gene>
<dbReference type="InterPro" id="IPR007167">
    <property type="entry name" value="Fe-transptr_FeoA-like"/>
</dbReference>
<dbReference type="EMBL" id="SIHI01000036">
    <property type="protein sequence ID" value="TWT43003.1"/>
    <property type="molecule type" value="Genomic_DNA"/>
</dbReference>
<feature type="domain" description="Ferrous iron transporter FeoA-like" evidence="2">
    <location>
        <begin position="8"/>
        <end position="77"/>
    </location>
</feature>